<dbReference type="GeneTree" id="ENSGT00900000143171"/>
<dbReference type="Proteomes" id="UP000694381">
    <property type="component" value="Unassembled WGS sequence"/>
</dbReference>
<dbReference type="AlphaFoldDB" id="A0A8C6QNT6"/>
<organism evidence="1 2">
    <name type="scientific">Nannospalax galili</name>
    <name type="common">Northern Israeli blind subterranean mole rat</name>
    <name type="synonym">Spalax galili</name>
    <dbReference type="NCBI Taxonomy" id="1026970"/>
    <lineage>
        <taxon>Eukaryota</taxon>
        <taxon>Metazoa</taxon>
        <taxon>Chordata</taxon>
        <taxon>Craniata</taxon>
        <taxon>Vertebrata</taxon>
        <taxon>Euteleostomi</taxon>
        <taxon>Mammalia</taxon>
        <taxon>Eutheria</taxon>
        <taxon>Euarchontoglires</taxon>
        <taxon>Glires</taxon>
        <taxon>Rodentia</taxon>
        <taxon>Myomorpha</taxon>
        <taxon>Muroidea</taxon>
        <taxon>Spalacidae</taxon>
        <taxon>Spalacinae</taxon>
        <taxon>Nannospalax</taxon>
    </lineage>
</organism>
<protein>
    <submittedName>
        <fullName evidence="1">Uncharacterized protein</fullName>
    </submittedName>
</protein>
<sequence length="46" mass="5630">MLRKLWQLLKMLKESQLFNSRCLNYCEWAQSLMTLKMLWGIHTLKT</sequence>
<keyword evidence="2" id="KW-1185">Reference proteome</keyword>
<accession>A0A8C6QNT6</accession>
<reference evidence="1" key="1">
    <citation type="submission" date="2025-08" db="UniProtKB">
        <authorList>
            <consortium name="Ensembl"/>
        </authorList>
    </citation>
    <scope>IDENTIFICATION</scope>
</reference>
<proteinExistence type="predicted"/>
<reference evidence="1" key="2">
    <citation type="submission" date="2025-09" db="UniProtKB">
        <authorList>
            <consortium name="Ensembl"/>
        </authorList>
    </citation>
    <scope>IDENTIFICATION</scope>
</reference>
<evidence type="ECO:0000313" key="1">
    <source>
        <dbReference type="Ensembl" id="ENSNGAP00000005432.1"/>
    </source>
</evidence>
<name>A0A8C6QNT6_NANGA</name>
<evidence type="ECO:0000313" key="2">
    <source>
        <dbReference type="Proteomes" id="UP000694381"/>
    </source>
</evidence>
<dbReference type="Ensembl" id="ENSNGAT00000009352.1">
    <property type="protein sequence ID" value="ENSNGAP00000005432.1"/>
    <property type="gene ID" value="ENSNGAG00000007721.1"/>
</dbReference>